<dbReference type="GO" id="GO:0008703">
    <property type="term" value="F:5-amino-6-(5-phosphoribosylamino)uracil reductase activity"/>
    <property type="evidence" value="ECO:0007669"/>
    <property type="project" value="UniProtKB-EC"/>
</dbReference>
<dbReference type="Pfam" id="PF01872">
    <property type="entry name" value="RibD_C"/>
    <property type="match status" value="1"/>
</dbReference>
<keyword evidence="10 14" id="KW-0560">Oxidoreductase</keyword>
<keyword evidence="6 14" id="KW-0686">Riboflavin biosynthesis</keyword>
<dbReference type="InterPro" id="IPR002734">
    <property type="entry name" value="RibDG_C"/>
</dbReference>
<evidence type="ECO:0000256" key="10">
    <source>
        <dbReference type="ARBA" id="ARBA00023002"/>
    </source>
</evidence>
<name>A0ABT7L5D8_9BACI</name>
<dbReference type="InterPro" id="IPR011549">
    <property type="entry name" value="RibD_C"/>
</dbReference>
<dbReference type="InterPro" id="IPR016192">
    <property type="entry name" value="APOBEC/CMP_deaminase_Zn-bd"/>
</dbReference>
<dbReference type="CDD" id="cd01284">
    <property type="entry name" value="Riboflavin_deaminase-reductase"/>
    <property type="match status" value="1"/>
</dbReference>
<dbReference type="SUPFAM" id="SSF53927">
    <property type="entry name" value="Cytidine deaminase-like"/>
    <property type="match status" value="1"/>
</dbReference>
<dbReference type="InterPro" id="IPR024072">
    <property type="entry name" value="DHFR-like_dom_sf"/>
</dbReference>
<evidence type="ECO:0000256" key="9">
    <source>
        <dbReference type="ARBA" id="ARBA00022857"/>
    </source>
</evidence>
<reference evidence="16 17" key="1">
    <citation type="submission" date="2023-06" db="EMBL/GenBank/DDBJ databases">
        <title>Aquibacillus rhizosphaerae LR5S19.</title>
        <authorList>
            <person name="Sun J.-Q."/>
        </authorList>
    </citation>
    <scope>NUCLEOTIDE SEQUENCE [LARGE SCALE GENOMIC DNA]</scope>
    <source>
        <strain evidence="16 17">LR5S19</strain>
    </source>
</reference>
<comment type="pathway">
    <text evidence="3 14">Cofactor biosynthesis; riboflavin biosynthesis; 5-amino-6-(D-ribitylamino)uracil from GTP: step 3/4.</text>
</comment>
<evidence type="ECO:0000256" key="13">
    <source>
        <dbReference type="ARBA" id="ARBA00049886"/>
    </source>
</evidence>
<dbReference type="SUPFAM" id="SSF53597">
    <property type="entry name" value="Dihydrofolate reductase-like"/>
    <property type="match status" value="1"/>
</dbReference>
<dbReference type="GO" id="GO:0008835">
    <property type="term" value="F:diaminohydroxyphosphoribosylaminopyrimidine deaminase activity"/>
    <property type="evidence" value="ECO:0007669"/>
    <property type="project" value="UniProtKB-EC"/>
</dbReference>
<evidence type="ECO:0000256" key="3">
    <source>
        <dbReference type="ARBA" id="ARBA00004910"/>
    </source>
</evidence>
<dbReference type="Gene3D" id="3.40.430.10">
    <property type="entry name" value="Dihydrofolate Reductase, subunit A"/>
    <property type="match status" value="1"/>
</dbReference>
<evidence type="ECO:0000256" key="4">
    <source>
        <dbReference type="ARBA" id="ARBA00005259"/>
    </source>
</evidence>
<gene>
    <name evidence="16" type="primary">ribD</name>
    <name evidence="16" type="ORF">QQS35_11535</name>
</gene>
<evidence type="ECO:0000313" key="16">
    <source>
        <dbReference type="EMBL" id="MDL4841083.1"/>
    </source>
</evidence>
<evidence type="ECO:0000256" key="14">
    <source>
        <dbReference type="PIRNR" id="PIRNR006769"/>
    </source>
</evidence>
<evidence type="ECO:0000256" key="5">
    <source>
        <dbReference type="ARBA" id="ARBA00007417"/>
    </source>
</evidence>
<evidence type="ECO:0000256" key="6">
    <source>
        <dbReference type="ARBA" id="ARBA00022619"/>
    </source>
</evidence>
<comment type="similarity">
    <text evidence="4 14">In the N-terminal section; belongs to the cytidine and deoxycytidylate deaminase family.</text>
</comment>
<dbReference type="EMBL" id="JASTZU010000037">
    <property type="protein sequence ID" value="MDL4841083.1"/>
    <property type="molecule type" value="Genomic_DNA"/>
</dbReference>
<keyword evidence="7 14" id="KW-0479">Metal-binding</keyword>
<dbReference type="PROSITE" id="PS00903">
    <property type="entry name" value="CYT_DCMP_DEAMINASES_1"/>
    <property type="match status" value="1"/>
</dbReference>
<keyword evidence="11" id="KW-0511">Multifunctional enzyme</keyword>
<comment type="caution">
    <text evidence="16">The sequence shown here is derived from an EMBL/GenBank/DDBJ whole genome shotgun (WGS) entry which is preliminary data.</text>
</comment>
<comment type="catalytic activity">
    <reaction evidence="12 14">
        <text>5-amino-6-(5-phospho-D-ribitylamino)uracil + NADP(+) = 5-amino-6-(5-phospho-D-ribosylamino)uracil + NADPH + H(+)</text>
        <dbReference type="Rhea" id="RHEA:17845"/>
        <dbReference type="ChEBI" id="CHEBI:15378"/>
        <dbReference type="ChEBI" id="CHEBI:57783"/>
        <dbReference type="ChEBI" id="CHEBI:58349"/>
        <dbReference type="ChEBI" id="CHEBI:58421"/>
        <dbReference type="ChEBI" id="CHEBI:58453"/>
        <dbReference type="EC" id="1.1.1.193"/>
    </reaction>
</comment>
<protein>
    <recommendedName>
        <fullName evidence="14">Riboflavin biosynthesis protein RibD</fullName>
    </recommendedName>
    <domain>
        <recommendedName>
            <fullName evidence="14">Diaminohydroxyphosphoribosylaminopyrimidine deaminase</fullName>
            <shortName evidence="14">DRAP deaminase</shortName>
            <ecNumber evidence="14">3.5.4.26</ecNumber>
        </recommendedName>
        <alternativeName>
            <fullName evidence="14">Riboflavin-specific deaminase</fullName>
        </alternativeName>
    </domain>
    <domain>
        <recommendedName>
            <fullName evidence="14">5-amino-6-(5-phosphoribosylamino)uracil reductase</fullName>
            <ecNumber evidence="14">1.1.1.193</ecNumber>
        </recommendedName>
        <alternativeName>
            <fullName evidence="14">HTP reductase</fullName>
        </alternativeName>
    </domain>
</protein>
<comment type="function">
    <text evidence="1 14">Converts 2,5-diamino-6-(ribosylamino)-4(3h)-pyrimidinone 5'-phosphate into 5-amino-6-(ribosylamino)-2,4(1h,3h)-pyrimidinedione 5'-phosphate.</text>
</comment>
<evidence type="ECO:0000256" key="12">
    <source>
        <dbReference type="ARBA" id="ARBA00049861"/>
    </source>
</evidence>
<dbReference type="PIRSF" id="PIRSF006769">
    <property type="entry name" value="RibD"/>
    <property type="match status" value="1"/>
</dbReference>
<dbReference type="InterPro" id="IPR016193">
    <property type="entry name" value="Cytidine_deaminase-like"/>
</dbReference>
<dbReference type="EC" id="1.1.1.193" evidence="14"/>
<evidence type="ECO:0000256" key="1">
    <source>
        <dbReference type="ARBA" id="ARBA00002151"/>
    </source>
</evidence>
<keyword evidence="9 14" id="KW-0521">NADP</keyword>
<dbReference type="Gene3D" id="3.40.140.10">
    <property type="entry name" value="Cytidine Deaminase, domain 2"/>
    <property type="match status" value="1"/>
</dbReference>
<keyword evidence="8 14" id="KW-0862">Zinc</keyword>
<keyword evidence="17" id="KW-1185">Reference proteome</keyword>
<keyword evidence="14 16" id="KW-0378">Hydrolase</keyword>
<evidence type="ECO:0000256" key="8">
    <source>
        <dbReference type="ARBA" id="ARBA00022833"/>
    </source>
</evidence>
<sequence length="362" mass="39531">MTHDDYMKVALSVAEATVGQTSPNPSVGAVVVKNRKILGIGSHLEPGKEHAEVHALKQAGSSAEGADIYVTLEPCSHYGKTPPCADLIIEHKLRKVYVACLDPNPAVAGKGVEKLRQAGIEVEVGLQETRATELNSKFFHFIQSKRPYVTLKVAMTLDGKTATSTGDSRWITSEKARIDVHKQRHIHDAILVGVNTVLKDNPHLTTRLPQGGKNPIRVILDTHLKIQEHAFVLNDDAPTKIICGSNPDIESFKLKHPNVQVIQLTTDDITTEDVLDILGEQGIQSLYVEGGSTVHATFIERRLFNECHWYIAPKLLGGADAISAVGGKSPTFMKEAALLEFTSVEQLGQDIKLIVRPNKEGE</sequence>
<dbReference type="Pfam" id="PF00383">
    <property type="entry name" value="dCMP_cyt_deam_1"/>
    <property type="match status" value="1"/>
</dbReference>
<dbReference type="InterPro" id="IPR004794">
    <property type="entry name" value="Eubact_RibD"/>
</dbReference>
<feature type="domain" description="CMP/dCMP-type deaminase" evidence="15">
    <location>
        <begin position="1"/>
        <end position="123"/>
    </location>
</feature>
<comment type="pathway">
    <text evidence="2 14">Cofactor biosynthesis; riboflavin biosynthesis; 5-amino-6-(D-ribitylamino)uracil from GTP: step 2/4.</text>
</comment>
<dbReference type="EC" id="3.5.4.26" evidence="14"/>
<comment type="cofactor">
    <cofactor evidence="14">
        <name>Zn(2+)</name>
        <dbReference type="ChEBI" id="CHEBI:29105"/>
    </cofactor>
    <text evidence="14">Binds 1 zinc ion.</text>
</comment>
<evidence type="ECO:0000256" key="11">
    <source>
        <dbReference type="ARBA" id="ARBA00023268"/>
    </source>
</evidence>
<proteinExistence type="inferred from homology"/>
<dbReference type="NCBIfam" id="TIGR00326">
    <property type="entry name" value="eubact_ribD"/>
    <property type="match status" value="1"/>
</dbReference>
<evidence type="ECO:0000313" key="17">
    <source>
        <dbReference type="Proteomes" id="UP001235343"/>
    </source>
</evidence>
<organism evidence="16 17">
    <name type="scientific">Aquibacillus rhizosphaerae</name>
    <dbReference type="NCBI Taxonomy" id="3051431"/>
    <lineage>
        <taxon>Bacteria</taxon>
        <taxon>Bacillati</taxon>
        <taxon>Bacillota</taxon>
        <taxon>Bacilli</taxon>
        <taxon>Bacillales</taxon>
        <taxon>Bacillaceae</taxon>
        <taxon>Aquibacillus</taxon>
    </lineage>
</organism>
<dbReference type="PROSITE" id="PS51747">
    <property type="entry name" value="CYT_DCMP_DEAMINASES_2"/>
    <property type="match status" value="1"/>
</dbReference>
<evidence type="ECO:0000256" key="7">
    <source>
        <dbReference type="ARBA" id="ARBA00022723"/>
    </source>
</evidence>
<comment type="similarity">
    <text evidence="5 14">In the C-terminal section; belongs to the HTP reductase family.</text>
</comment>
<dbReference type="RefSeq" id="WP_285932283.1">
    <property type="nucleotide sequence ID" value="NZ_JASTZU010000037.1"/>
</dbReference>
<dbReference type="PANTHER" id="PTHR38011:SF7">
    <property type="entry name" value="2,5-DIAMINO-6-RIBOSYLAMINO-4(3H)-PYRIMIDINONE 5'-PHOSPHATE REDUCTASE"/>
    <property type="match status" value="1"/>
</dbReference>
<evidence type="ECO:0000259" key="15">
    <source>
        <dbReference type="PROSITE" id="PS51747"/>
    </source>
</evidence>
<dbReference type="NCBIfam" id="TIGR00227">
    <property type="entry name" value="ribD_Cterm"/>
    <property type="match status" value="1"/>
</dbReference>
<accession>A0ABT7L5D8</accession>
<evidence type="ECO:0000256" key="2">
    <source>
        <dbReference type="ARBA" id="ARBA00004882"/>
    </source>
</evidence>
<dbReference type="InterPro" id="IPR002125">
    <property type="entry name" value="CMP_dCMP_dom"/>
</dbReference>
<dbReference type="InterPro" id="IPR050765">
    <property type="entry name" value="Riboflavin_Biosynth_HTPR"/>
</dbReference>
<dbReference type="Proteomes" id="UP001235343">
    <property type="component" value="Unassembled WGS sequence"/>
</dbReference>
<dbReference type="PANTHER" id="PTHR38011">
    <property type="entry name" value="DIHYDROFOLATE REDUCTASE FAMILY PROTEIN (AFU_ORTHOLOGUE AFUA_8G06820)"/>
    <property type="match status" value="1"/>
</dbReference>
<comment type="catalytic activity">
    <reaction evidence="13 14">
        <text>2,5-diamino-6-hydroxy-4-(5-phosphoribosylamino)-pyrimidine + H2O + H(+) = 5-amino-6-(5-phospho-D-ribosylamino)uracil + NH4(+)</text>
        <dbReference type="Rhea" id="RHEA:21868"/>
        <dbReference type="ChEBI" id="CHEBI:15377"/>
        <dbReference type="ChEBI" id="CHEBI:15378"/>
        <dbReference type="ChEBI" id="CHEBI:28938"/>
        <dbReference type="ChEBI" id="CHEBI:58453"/>
        <dbReference type="ChEBI" id="CHEBI:58614"/>
        <dbReference type="EC" id="3.5.4.26"/>
    </reaction>
</comment>